<feature type="region of interest" description="Disordered" evidence="1">
    <location>
        <begin position="18"/>
        <end position="77"/>
    </location>
</feature>
<feature type="compositionally biased region" description="Basic residues" evidence="1">
    <location>
        <begin position="200"/>
        <end position="212"/>
    </location>
</feature>
<name>A0A9D4TMR6_CHLVU</name>
<gene>
    <name evidence="3" type="ORF">D9Q98_010127</name>
</gene>
<dbReference type="EMBL" id="SIDB01000008">
    <property type="protein sequence ID" value="KAI3429814.1"/>
    <property type="molecule type" value="Genomic_DNA"/>
</dbReference>
<feature type="region of interest" description="Disordered" evidence="1">
    <location>
        <begin position="324"/>
        <end position="357"/>
    </location>
</feature>
<reference evidence="3" key="2">
    <citation type="submission" date="2020-11" db="EMBL/GenBank/DDBJ databases">
        <authorList>
            <person name="Cecchin M."/>
            <person name="Marcolungo L."/>
            <person name="Rossato M."/>
            <person name="Girolomoni L."/>
            <person name="Cosentino E."/>
            <person name="Cuine S."/>
            <person name="Li-Beisson Y."/>
            <person name="Delledonne M."/>
            <person name="Ballottari M."/>
        </authorList>
    </citation>
    <scope>NUCLEOTIDE SEQUENCE</scope>
    <source>
        <strain evidence="3">211/11P</strain>
        <tissue evidence="3">Whole cell</tissue>
    </source>
</reference>
<evidence type="ECO:0000313" key="4">
    <source>
        <dbReference type="Proteomes" id="UP001055712"/>
    </source>
</evidence>
<feature type="compositionally biased region" description="Low complexity" evidence="1">
    <location>
        <begin position="328"/>
        <end position="356"/>
    </location>
</feature>
<dbReference type="Proteomes" id="UP001055712">
    <property type="component" value="Unassembled WGS sequence"/>
</dbReference>
<dbReference type="InterPro" id="IPR039905">
    <property type="entry name" value="CD2BP2/Lin1"/>
</dbReference>
<comment type="caution">
    <text evidence="3">The sequence shown here is derived from an EMBL/GenBank/DDBJ whole genome shotgun (WGS) entry which is preliminary data.</text>
</comment>
<feature type="compositionally biased region" description="Basic and acidic residues" evidence="1">
    <location>
        <begin position="18"/>
        <end position="33"/>
    </location>
</feature>
<organism evidence="3 4">
    <name type="scientific">Chlorella vulgaris</name>
    <name type="common">Green alga</name>
    <dbReference type="NCBI Taxonomy" id="3077"/>
    <lineage>
        <taxon>Eukaryota</taxon>
        <taxon>Viridiplantae</taxon>
        <taxon>Chlorophyta</taxon>
        <taxon>core chlorophytes</taxon>
        <taxon>Trebouxiophyceae</taxon>
        <taxon>Chlorellales</taxon>
        <taxon>Chlorellaceae</taxon>
        <taxon>Chlorella clade</taxon>
        <taxon>Chlorella</taxon>
    </lineage>
</organism>
<dbReference type="PANTHER" id="PTHR13138:SF3">
    <property type="entry name" value="CD2 ANTIGEN CYTOPLASMIC TAIL-BINDING PROTEIN 2"/>
    <property type="match status" value="1"/>
</dbReference>
<evidence type="ECO:0000313" key="3">
    <source>
        <dbReference type="EMBL" id="KAI3429814.1"/>
    </source>
</evidence>
<evidence type="ECO:0000256" key="1">
    <source>
        <dbReference type="SAM" id="MobiDB-lite"/>
    </source>
</evidence>
<dbReference type="OrthoDB" id="331341at2759"/>
<dbReference type="CDD" id="cd16166">
    <property type="entry name" value="OCRE_SUA_like"/>
    <property type="match status" value="1"/>
</dbReference>
<feature type="domain" description="OCRE" evidence="2">
    <location>
        <begin position="404"/>
        <end position="453"/>
    </location>
</feature>
<proteinExistence type="predicted"/>
<sequence>MADTEVLIQQALKAEEAERKLQKQQKHDEDKARKASRKGKTLEQIESEEGGPVKESMVGMAQSKRAAKRKGGAKVEDTDLVQDVEGIEEDLEQEEEDGIKLEAFNLKEEREKGYFDDSGNYVEREDKDAEEDARDAWLQSGEANVVSDEVRRKIQAAQRKAAEDEAAAGPMSATQIARLQFQASQLLQPGESVAAALKRLGGHSRRPAKRSRRGGDQPSDMAADVSHDPAAKEQFNKLTEAAMQLMDAGENDVYSQNKEYFERAAAVYIDLPGSSKVPEGPSTAAYEEADEDMFASDEERKEPQAAAAAAAGAAAAVGAGSGTVQQLAPSAGGPPAAGGPPQAASGPPAKAAAADATDYSSWPVKELRRFLAERGVDGAGIVDKTDLVAKVKQAAAAGPEGAAPEGYIFDAATGYYLSADTGMYWDPASGGFYNGGDGKWYSWDGEKKEFVEWKQ</sequence>
<dbReference type="GO" id="GO:0005682">
    <property type="term" value="C:U5 snRNP"/>
    <property type="evidence" value="ECO:0007669"/>
    <property type="project" value="InterPro"/>
</dbReference>
<accession>A0A9D4TMR6</accession>
<dbReference type="InterPro" id="IPR035623">
    <property type="entry name" value="SUA-like_OCRE"/>
</dbReference>
<dbReference type="AlphaFoldDB" id="A0A9D4TMR6"/>
<dbReference type="PANTHER" id="PTHR13138">
    <property type="entry name" value="PROTEIN LIN1"/>
    <property type="match status" value="1"/>
</dbReference>
<evidence type="ECO:0000259" key="2">
    <source>
        <dbReference type="Pfam" id="PF17780"/>
    </source>
</evidence>
<keyword evidence="4" id="KW-1185">Reference proteome</keyword>
<reference evidence="3" key="1">
    <citation type="journal article" date="2019" name="Plant J.">
        <title>Chlorella vulgaris genome assembly and annotation reveals the molecular basis for metabolic acclimation to high light conditions.</title>
        <authorList>
            <person name="Cecchin M."/>
            <person name="Marcolungo L."/>
            <person name="Rossato M."/>
            <person name="Girolomoni L."/>
            <person name="Cosentino E."/>
            <person name="Cuine S."/>
            <person name="Li-Beisson Y."/>
            <person name="Delledonne M."/>
            <person name="Ballottari M."/>
        </authorList>
    </citation>
    <scope>NUCLEOTIDE SEQUENCE</scope>
    <source>
        <strain evidence="3">211/11P</strain>
    </source>
</reference>
<dbReference type="InterPro" id="IPR041591">
    <property type="entry name" value="OCRE"/>
</dbReference>
<dbReference type="Pfam" id="PF17780">
    <property type="entry name" value="OCRE"/>
    <property type="match status" value="1"/>
</dbReference>
<protein>
    <recommendedName>
        <fullName evidence="2">OCRE domain-containing protein</fullName>
    </recommendedName>
</protein>
<feature type="region of interest" description="Disordered" evidence="1">
    <location>
        <begin position="198"/>
        <end position="229"/>
    </location>
</feature>